<evidence type="ECO:0000313" key="2">
    <source>
        <dbReference type="Proteomes" id="UP001596472"/>
    </source>
</evidence>
<reference evidence="2" key="1">
    <citation type="journal article" date="2019" name="Int. J. Syst. Evol. Microbiol.">
        <title>The Global Catalogue of Microorganisms (GCM) 10K type strain sequencing project: providing services to taxonomists for standard genome sequencing and annotation.</title>
        <authorList>
            <consortium name="The Broad Institute Genomics Platform"/>
            <consortium name="The Broad Institute Genome Sequencing Center for Infectious Disease"/>
            <person name="Wu L."/>
            <person name="Ma J."/>
        </authorList>
    </citation>
    <scope>NUCLEOTIDE SEQUENCE [LARGE SCALE GENOMIC DNA]</scope>
    <source>
        <strain evidence="2">CGMCC 4.1467</strain>
    </source>
</reference>
<gene>
    <name evidence="1" type="ORF">ACFQY0_21100</name>
</gene>
<dbReference type="EMBL" id="JBHTBS010000043">
    <property type="protein sequence ID" value="MFC7339696.1"/>
    <property type="molecule type" value="Genomic_DNA"/>
</dbReference>
<proteinExistence type="predicted"/>
<keyword evidence="2" id="KW-1185">Reference proteome</keyword>
<organism evidence="1 2">
    <name type="scientific">Haloferula chungangensis</name>
    <dbReference type="NCBI Taxonomy" id="1048331"/>
    <lineage>
        <taxon>Bacteria</taxon>
        <taxon>Pseudomonadati</taxon>
        <taxon>Verrucomicrobiota</taxon>
        <taxon>Verrucomicrobiia</taxon>
        <taxon>Verrucomicrobiales</taxon>
        <taxon>Verrucomicrobiaceae</taxon>
        <taxon>Haloferula</taxon>
    </lineage>
</organism>
<dbReference type="Proteomes" id="UP001596472">
    <property type="component" value="Unassembled WGS sequence"/>
</dbReference>
<dbReference type="RefSeq" id="WP_379716996.1">
    <property type="nucleotide sequence ID" value="NZ_JBHTBS010000043.1"/>
</dbReference>
<comment type="caution">
    <text evidence="1">The sequence shown here is derived from an EMBL/GenBank/DDBJ whole genome shotgun (WGS) entry which is preliminary data.</text>
</comment>
<sequence>MSNKSEQDDAYQRPCRISDLVIQSSHLDQSAALVHRRRLSSNVVQKNKTIFIVTFEAVPTAEHDDFSTVDGAMIVAWIPSDHATDAEDAELQARAHVESCHWFIKELDEVSEIDCDDYEPYDHHREYFENALSGTPTYVSNTYPDDDDQ</sequence>
<protein>
    <submittedName>
        <fullName evidence="1">Uncharacterized protein</fullName>
    </submittedName>
</protein>
<evidence type="ECO:0000313" key="1">
    <source>
        <dbReference type="EMBL" id="MFC7339696.1"/>
    </source>
</evidence>
<accession>A0ABW2LFX8</accession>
<name>A0ABW2LFX8_9BACT</name>